<dbReference type="InterPro" id="IPR027417">
    <property type="entry name" value="P-loop_NTPase"/>
</dbReference>
<comment type="caution">
    <text evidence="2">The sequence shown here is derived from an EMBL/GenBank/DDBJ whole genome shotgun (WGS) entry which is preliminary data.</text>
</comment>
<dbReference type="InterPro" id="IPR027785">
    <property type="entry name" value="UvrD-like_helicase_C"/>
</dbReference>
<dbReference type="Proteomes" id="UP001205890">
    <property type="component" value="Unassembled WGS sequence"/>
</dbReference>
<gene>
    <name evidence="2" type="ORF">NK718_15495</name>
</gene>
<accession>A0ABT1LEJ7</accession>
<dbReference type="PANTHER" id="PTHR11070">
    <property type="entry name" value="UVRD / RECB / PCRA DNA HELICASE FAMILY MEMBER"/>
    <property type="match status" value="1"/>
</dbReference>
<evidence type="ECO:0000313" key="2">
    <source>
        <dbReference type="EMBL" id="MCP8939930.1"/>
    </source>
</evidence>
<protein>
    <submittedName>
        <fullName evidence="2">AAA family ATPase</fullName>
    </submittedName>
</protein>
<dbReference type="Pfam" id="PF13245">
    <property type="entry name" value="AAA_19"/>
    <property type="match status" value="1"/>
</dbReference>
<name>A0ABT1LEJ7_9HYPH</name>
<dbReference type="RefSeq" id="WP_254744080.1">
    <property type="nucleotide sequence ID" value="NZ_JANCLU010000015.1"/>
</dbReference>
<dbReference type="Pfam" id="PF13538">
    <property type="entry name" value="UvrD_C_2"/>
    <property type="match status" value="1"/>
</dbReference>
<organism evidence="2 3">
    <name type="scientific">Alsobacter ponti</name>
    <dbReference type="NCBI Taxonomy" id="2962936"/>
    <lineage>
        <taxon>Bacteria</taxon>
        <taxon>Pseudomonadati</taxon>
        <taxon>Pseudomonadota</taxon>
        <taxon>Alphaproteobacteria</taxon>
        <taxon>Hyphomicrobiales</taxon>
        <taxon>Alsobacteraceae</taxon>
        <taxon>Alsobacter</taxon>
    </lineage>
</organism>
<proteinExistence type="predicted"/>
<feature type="domain" description="UvrD-like helicase C-terminal" evidence="1">
    <location>
        <begin position="427"/>
        <end position="474"/>
    </location>
</feature>
<sequence length="485" mass="52878">MLHSDAPLVVVEAAAGCGKTWTAAKFAKEMSARLTYERVLLLSHTHGACGEFHRRCVGPGLRIDVETCDSFALKVVGPYAAALGLPYPFDHLVGRPGLPFETIRAKAVDLVQRSPTVARLISARYPVIILDEHQDASLSQHQLVMTLMTVGGSRLRVFGDPMQALHSGSREDYVDWDTLWASCSDRWQLTEPKRWNEAPELGKWITAARTKLKAGGSIGLHDAPSEVRVRPETGLAGRKKLKNPRLAGEILHAFLDDGHGRAAVIAHMSDMVRALAQAASWRAGVNEGAVLEHLDRLLSEAEKEAGTAADVAAGFLTFASDIGSGFPKALRESLGSRVGAQLNLVRAGASQSPWLHALEPIYAEPSHRGLATAMERLIRNPPAGYRIRLRDHAAALRAIGWTDDPRGHLHALSRLRRQRSLPQLSTSTVHKAKGLEFRRVLVCPADAQQYPSGAYGARLFYVAISRATHQLTIVTDALSPMVHLQ</sequence>
<evidence type="ECO:0000313" key="3">
    <source>
        <dbReference type="Proteomes" id="UP001205890"/>
    </source>
</evidence>
<reference evidence="2 3" key="1">
    <citation type="submission" date="2022-07" db="EMBL/GenBank/DDBJ databases">
        <authorList>
            <person name="Li W.-J."/>
            <person name="Deng Q.-Q."/>
        </authorList>
    </citation>
    <scope>NUCLEOTIDE SEQUENCE [LARGE SCALE GENOMIC DNA]</scope>
    <source>
        <strain evidence="2 3">SYSU M60028</strain>
    </source>
</reference>
<dbReference type="SUPFAM" id="SSF52540">
    <property type="entry name" value="P-loop containing nucleoside triphosphate hydrolases"/>
    <property type="match status" value="1"/>
</dbReference>
<dbReference type="EMBL" id="JANCLU010000015">
    <property type="protein sequence ID" value="MCP8939930.1"/>
    <property type="molecule type" value="Genomic_DNA"/>
</dbReference>
<dbReference type="InterPro" id="IPR000212">
    <property type="entry name" value="DNA_helicase_UvrD/REP"/>
</dbReference>
<evidence type="ECO:0000259" key="1">
    <source>
        <dbReference type="Pfam" id="PF13538"/>
    </source>
</evidence>
<dbReference type="PANTHER" id="PTHR11070:SF3">
    <property type="entry name" value="DNA 3'-5' HELICASE"/>
    <property type="match status" value="1"/>
</dbReference>
<dbReference type="Gene3D" id="3.40.50.300">
    <property type="entry name" value="P-loop containing nucleotide triphosphate hydrolases"/>
    <property type="match status" value="2"/>
</dbReference>
<keyword evidence="3" id="KW-1185">Reference proteome</keyword>